<dbReference type="Gene3D" id="3.40.50.1110">
    <property type="entry name" value="SGNH hydrolase"/>
    <property type="match status" value="1"/>
</dbReference>
<proteinExistence type="predicted"/>
<evidence type="ECO:0000256" key="1">
    <source>
        <dbReference type="SAM" id="SignalP"/>
    </source>
</evidence>
<dbReference type="InterPro" id="IPR036514">
    <property type="entry name" value="SGNH_hydro_sf"/>
</dbReference>
<keyword evidence="4" id="KW-1185">Reference proteome</keyword>
<dbReference type="STRING" id="1453498.LG45_14470"/>
<dbReference type="eggNOG" id="COG2755">
    <property type="taxonomic scope" value="Bacteria"/>
</dbReference>
<dbReference type="PANTHER" id="PTHR30383">
    <property type="entry name" value="THIOESTERASE 1/PROTEASE 1/LYSOPHOSPHOLIPASE L1"/>
    <property type="match status" value="1"/>
</dbReference>
<dbReference type="SUPFAM" id="SSF52266">
    <property type="entry name" value="SGNH hydrolase"/>
    <property type="match status" value="1"/>
</dbReference>
<reference evidence="3 4" key="1">
    <citation type="submission" date="2014-09" db="EMBL/GenBank/DDBJ databases">
        <title>Whole Genome Shotgun of Flavobacterium aquatile LMG 4008.</title>
        <authorList>
            <person name="Gale A.N."/>
            <person name="Pipes S.E."/>
            <person name="Newman J.D."/>
        </authorList>
    </citation>
    <scope>NUCLEOTIDE SEQUENCE [LARGE SCALE GENOMIC DNA]</scope>
    <source>
        <strain evidence="3 4">LMG 4008</strain>
    </source>
</reference>
<protein>
    <recommendedName>
        <fullName evidence="2">SGNH hydrolase-type esterase domain-containing protein</fullName>
    </recommendedName>
</protein>
<organism evidence="3 4">
    <name type="scientific">Flavobacterium aquatile LMG 4008 = ATCC 11947</name>
    <dbReference type="NCBI Taxonomy" id="1453498"/>
    <lineage>
        <taxon>Bacteria</taxon>
        <taxon>Pseudomonadati</taxon>
        <taxon>Bacteroidota</taxon>
        <taxon>Flavobacteriia</taxon>
        <taxon>Flavobacteriales</taxon>
        <taxon>Flavobacteriaceae</taxon>
        <taxon>Flavobacterium</taxon>
    </lineage>
</organism>
<feature type="chain" id="PRO_5001918217" description="SGNH hydrolase-type esterase domain-containing protein" evidence="1">
    <location>
        <begin position="20"/>
        <end position="217"/>
    </location>
</feature>
<dbReference type="RefSeq" id="WP_035128207.1">
    <property type="nucleotide sequence ID" value="NZ_JRHH01000005.1"/>
</dbReference>
<accession>A0A095SSR3</accession>
<name>A0A095SSR3_9FLAO</name>
<dbReference type="PANTHER" id="PTHR30383:SF5">
    <property type="entry name" value="SGNH HYDROLASE-TYPE ESTERASE DOMAIN-CONTAINING PROTEIN"/>
    <property type="match status" value="1"/>
</dbReference>
<evidence type="ECO:0000313" key="4">
    <source>
        <dbReference type="Proteomes" id="UP000029554"/>
    </source>
</evidence>
<keyword evidence="1" id="KW-0732">Signal</keyword>
<comment type="caution">
    <text evidence="3">The sequence shown here is derived from an EMBL/GenBank/DDBJ whole genome shotgun (WGS) entry which is preliminary data.</text>
</comment>
<sequence>MKKLLFYLSVFLFSLIISAQENQFINEIKAFRKQDSIQKPQDGMLLFIGSSSFRLWKDVKSDFNNSNILNRAFGGATLLDLIYFQNDVVLNYKPKKIFIYCGENDVASSEKVTPKMVFKRYKTFYKTLRKQFPDTPILFVSLKPAISRWHMKDRMIATNKLIHGFMKNKKNAVFVDVWDAMLDNGEPKKDIFREDNLHMNSKGYDIWVEKMNTLVND</sequence>
<evidence type="ECO:0000313" key="3">
    <source>
        <dbReference type="EMBL" id="KGD67409.1"/>
    </source>
</evidence>
<dbReference type="Pfam" id="PF13472">
    <property type="entry name" value="Lipase_GDSL_2"/>
    <property type="match status" value="1"/>
</dbReference>
<feature type="signal peptide" evidence="1">
    <location>
        <begin position="1"/>
        <end position="19"/>
    </location>
</feature>
<dbReference type="AlphaFoldDB" id="A0A095SSR3"/>
<dbReference type="Proteomes" id="UP000029554">
    <property type="component" value="Unassembled WGS sequence"/>
</dbReference>
<feature type="domain" description="SGNH hydrolase-type esterase" evidence="2">
    <location>
        <begin position="59"/>
        <end position="206"/>
    </location>
</feature>
<dbReference type="GO" id="GO:0004622">
    <property type="term" value="F:phosphatidylcholine lysophospholipase activity"/>
    <property type="evidence" value="ECO:0007669"/>
    <property type="project" value="TreeGrafter"/>
</dbReference>
<gene>
    <name evidence="3" type="ORF">LG45_14470</name>
</gene>
<dbReference type="InterPro" id="IPR013830">
    <property type="entry name" value="SGNH_hydro"/>
</dbReference>
<dbReference type="EMBL" id="JRHH01000005">
    <property type="protein sequence ID" value="KGD67409.1"/>
    <property type="molecule type" value="Genomic_DNA"/>
</dbReference>
<dbReference type="InterPro" id="IPR051532">
    <property type="entry name" value="Ester_Hydrolysis_Enzymes"/>
</dbReference>
<dbReference type="OrthoDB" id="9790057at2"/>
<evidence type="ECO:0000259" key="2">
    <source>
        <dbReference type="Pfam" id="PF13472"/>
    </source>
</evidence>